<keyword evidence="1" id="KW-0812">Transmembrane</keyword>
<dbReference type="RefSeq" id="WP_155174775.1">
    <property type="nucleotide sequence ID" value="NZ_BAAAFL010000007.1"/>
</dbReference>
<feature type="transmembrane region" description="Helical" evidence="1">
    <location>
        <begin position="75"/>
        <end position="94"/>
    </location>
</feature>
<sequence length="295" mass="34351">MMNIKAAQLTRITKLLQWMCFLIFVSRAYQHLFWDAPFRTLLWDESLLKGLVEFVTSASWVDYVTSPETDRAIQGLIRLNGLFYLLCAFISLFLHRLRQSWGYVILVGAFSLVFLAFLYTKEKFFHVGQFFEYSIQFSTPVLLFVILFREISFDRFILAAKVVIALTFICHGLYAIGYYPRPGSFVDMTINTLHISEPLAHTLLFVAGVLDFIAAILIFISVLAQPALYYMVIWGFLTAAARLTANVYLDFFWSSFNQWWFEFTLRLPHALLPLLVVMLIKAYSKQQYTVTFKYK</sequence>
<feature type="transmembrane region" description="Helical" evidence="1">
    <location>
        <begin position="156"/>
        <end position="179"/>
    </location>
</feature>
<reference evidence="2 3" key="1">
    <citation type="submission" date="2019-02" db="EMBL/GenBank/DDBJ databases">
        <authorList>
            <person name="Goldberg S.R."/>
            <person name="Haltli B.A."/>
            <person name="Correa H."/>
            <person name="Russell K.G."/>
        </authorList>
    </citation>
    <scope>NUCLEOTIDE SEQUENCE [LARGE SCALE GENOMIC DNA]</scope>
    <source>
        <strain evidence="2 3">JCM 16186</strain>
    </source>
</reference>
<feature type="transmembrane region" description="Helical" evidence="1">
    <location>
        <begin position="265"/>
        <end position="283"/>
    </location>
</feature>
<dbReference type="EMBL" id="SMLW01000642">
    <property type="protein sequence ID" value="MTI27775.1"/>
    <property type="molecule type" value="Genomic_DNA"/>
</dbReference>
<feature type="transmembrane region" description="Helical" evidence="1">
    <location>
        <begin position="101"/>
        <end position="119"/>
    </location>
</feature>
<evidence type="ECO:0000256" key="1">
    <source>
        <dbReference type="SAM" id="Phobius"/>
    </source>
</evidence>
<dbReference type="Proteomes" id="UP000798808">
    <property type="component" value="Unassembled WGS sequence"/>
</dbReference>
<evidence type="ECO:0000313" key="3">
    <source>
        <dbReference type="Proteomes" id="UP000798808"/>
    </source>
</evidence>
<comment type="caution">
    <text evidence="2">The sequence shown here is derived from an EMBL/GenBank/DDBJ whole genome shotgun (WGS) entry which is preliminary data.</text>
</comment>
<organism evidence="2 3">
    <name type="scientific">Fulvivirga kasyanovii</name>
    <dbReference type="NCBI Taxonomy" id="396812"/>
    <lineage>
        <taxon>Bacteria</taxon>
        <taxon>Pseudomonadati</taxon>
        <taxon>Bacteroidota</taxon>
        <taxon>Cytophagia</taxon>
        <taxon>Cytophagales</taxon>
        <taxon>Fulvivirgaceae</taxon>
        <taxon>Fulvivirga</taxon>
    </lineage>
</organism>
<evidence type="ECO:0000313" key="2">
    <source>
        <dbReference type="EMBL" id="MTI27775.1"/>
    </source>
</evidence>
<feature type="transmembrane region" description="Helical" evidence="1">
    <location>
        <begin position="131"/>
        <end position="149"/>
    </location>
</feature>
<name>A0ABW9RVE2_9BACT</name>
<gene>
    <name evidence="2" type="ORF">E1163_22655</name>
</gene>
<keyword evidence="3" id="KW-1185">Reference proteome</keyword>
<protein>
    <recommendedName>
        <fullName evidence="4">HTTM domain-containing protein</fullName>
    </recommendedName>
</protein>
<accession>A0ABW9RVE2</accession>
<feature type="transmembrane region" description="Helical" evidence="1">
    <location>
        <begin position="199"/>
        <end position="220"/>
    </location>
</feature>
<feature type="transmembrane region" description="Helical" evidence="1">
    <location>
        <begin position="227"/>
        <end position="245"/>
    </location>
</feature>
<proteinExistence type="predicted"/>
<keyword evidence="1" id="KW-0472">Membrane</keyword>
<evidence type="ECO:0008006" key="4">
    <source>
        <dbReference type="Google" id="ProtNLM"/>
    </source>
</evidence>
<keyword evidence="1" id="KW-1133">Transmembrane helix</keyword>